<organism evidence="1">
    <name type="scientific">freshwater metagenome</name>
    <dbReference type="NCBI Taxonomy" id="449393"/>
    <lineage>
        <taxon>unclassified sequences</taxon>
        <taxon>metagenomes</taxon>
        <taxon>ecological metagenomes</taxon>
    </lineage>
</organism>
<protein>
    <submittedName>
        <fullName evidence="1">Unannotated protein</fullName>
    </submittedName>
</protein>
<sequence>MDQRYGASGWSLTATMSNFVGASVSMNKSTVSLSPSCAAVGANSAPGLTAGGSSQSFASTVALCAKDTQTGTSGNTSGAYNVDASVVLTIPAFQRADVYSAIMTITLS</sequence>
<proteinExistence type="predicted"/>
<accession>A0A6J6VJY4</accession>
<dbReference type="AlphaFoldDB" id="A0A6J6VJY4"/>
<name>A0A6J6VJY4_9ZZZZ</name>
<gene>
    <name evidence="1" type="ORF">UFOPK2938_00139</name>
</gene>
<dbReference type="EMBL" id="CAEZZX010000014">
    <property type="protein sequence ID" value="CAB4770697.1"/>
    <property type="molecule type" value="Genomic_DNA"/>
</dbReference>
<reference evidence="1" key="1">
    <citation type="submission" date="2020-05" db="EMBL/GenBank/DDBJ databases">
        <authorList>
            <person name="Chiriac C."/>
            <person name="Salcher M."/>
            <person name="Ghai R."/>
            <person name="Kavagutti S V."/>
        </authorList>
    </citation>
    <scope>NUCLEOTIDE SEQUENCE</scope>
</reference>
<evidence type="ECO:0000313" key="1">
    <source>
        <dbReference type="EMBL" id="CAB4770697.1"/>
    </source>
</evidence>